<name>A0A934NCU6_9BACT</name>
<keyword evidence="4" id="KW-0378">Hydrolase</keyword>
<evidence type="ECO:0000256" key="5">
    <source>
        <dbReference type="ARBA" id="ARBA00023004"/>
    </source>
</evidence>
<protein>
    <submittedName>
        <fullName evidence="9">Uracil-DNA glycosylase family protein</fullName>
    </submittedName>
</protein>
<dbReference type="Proteomes" id="UP000620075">
    <property type="component" value="Unassembled WGS sequence"/>
</dbReference>
<evidence type="ECO:0000313" key="9">
    <source>
        <dbReference type="EMBL" id="MBJ7602448.1"/>
    </source>
</evidence>
<dbReference type="InterPro" id="IPR036895">
    <property type="entry name" value="Uracil-DNA_glycosylase-like_sf"/>
</dbReference>
<evidence type="ECO:0000256" key="6">
    <source>
        <dbReference type="ARBA" id="ARBA00023014"/>
    </source>
</evidence>
<keyword evidence="6" id="KW-0411">Iron-sulfur</keyword>
<evidence type="ECO:0000256" key="7">
    <source>
        <dbReference type="ARBA" id="ARBA00023204"/>
    </source>
</evidence>
<reference evidence="9 10" key="1">
    <citation type="submission" date="2020-10" db="EMBL/GenBank/DDBJ databases">
        <title>Ca. Dormibacterota MAGs.</title>
        <authorList>
            <person name="Montgomery K."/>
        </authorList>
    </citation>
    <scope>NUCLEOTIDE SEQUENCE [LARGE SCALE GENOMIC DNA]</scope>
    <source>
        <strain evidence="9">SC8811_S16_3</strain>
    </source>
</reference>
<dbReference type="InterPro" id="IPR051536">
    <property type="entry name" value="UDG_Type-4/5"/>
</dbReference>
<evidence type="ECO:0000256" key="2">
    <source>
        <dbReference type="ARBA" id="ARBA00022723"/>
    </source>
</evidence>
<keyword evidence="7" id="KW-0234">DNA repair</keyword>
<dbReference type="SUPFAM" id="SSF52141">
    <property type="entry name" value="Uracil-DNA glycosylase-like"/>
    <property type="match status" value="1"/>
</dbReference>
<dbReference type="PANTHER" id="PTHR33693:SF1">
    <property type="entry name" value="TYPE-4 URACIL-DNA GLYCOSYLASE"/>
    <property type="match status" value="1"/>
</dbReference>
<keyword evidence="5" id="KW-0408">Iron</keyword>
<dbReference type="GO" id="GO:0046872">
    <property type="term" value="F:metal ion binding"/>
    <property type="evidence" value="ECO:0007669"/>
    <property type="project" value="UniProtKB-KW"/>
</dbReference>
<keyword evidence="1" id="KW-0004">4Fe-4S</keyword>
<dbReference type="SMART" id="SM00987">
    <property type="entry name" value="UreE_C"/>
    <property type="match status" value="1"/>
</dbReference>
<dbReference type="EMBL" id="JAEKNQ010000019">
    <property type="protein sequence ID" value="MBJ7602448.1"/>
    <property type="molecule type" value="Genomic_DNA"/>
</dbReference>
<dbReference type="Pfam" id="PF03167">
    <property type="entry name" value="UDG"/>
    <property type="match status" value="1"/>
</dbReference>
<dbReference type="InterPro" id="IPR005122">
    <property type="entry name" value="Uracil-DNA_glycosylase-like"/>
</dbReference>
<proteinExistence type="predicted"/>
<evidence type="ECO:0000256" key="4">
    <source>
        <dbReference type="ARBA" id="ARBA00022801"/>
    </source>
</evidence>
<dbReference type="SMART" id="SM00986">
    <property type="entry name" value="UDG"/>
    <property type="match status" value="1"/>
</dbReference>
<feature type="domain" description="Uracil-DNA glycosylase-like" evidence="8">
    <location>
        <begin position="30"/>
        <end position="188"/>
    </location>
</feature>
<keyword evidence="2" id="KW-0479">Metal-binding</keyword>
<dbReference type="GO" id="GO:0006281">
    <property type="term" value="P:DNA repair"/>
    <property type="evidence" value="ECO:0007669"/>
    <property type="project" value="UniProtKB-KW"/>
</dbReference>
<sequence>MTDELSDLQAACSSCRICAEQGLIAEAKPIFEGRRDANFLLIGQAPGPVEHGLRRPFMGRAGRQLERWMLRAGFRSGDDFRRHTYIAAMMRCFPGRNASGSGDRPPTAAAMRNCSHWLEGELRLVQPKAVLLVGQLAAARFLGPAPLEERVGQAFGSNPVLLPLPHPSGTSRWLNDPANRERLTRALDTLSGLRERWIGG</sequence>
<accession>A0A934NCU6</accession>
<evidence type="ECO:0000256" key="3">
    <source>
        <dbReference type="ARBA" id="ARBA00022763"/>
    </source>
</evidence>
<dbReference type="GO" id="GO:0051539">
    <property type="term" value="F:4 iron, 4 sulfur cluster binding"/>
    <property type="evidence" value="ECO:0007669"/>
    <property type="project" value="UniProtKB-KW"/>
</dbReference>
<evidence type="ECO:0000313" key="10">
    <source>
        <dbReference type="Proteomes" id="UP000620075"/>
    </source>
</evidence>
<organism evidence="9 10">
    <name type="scientific">Candidatus Dormiibacter inghamiae</name>
    <dbReference type="NCBI Taxonomy" id="3127013"/>
    <lineage>
        <taxon>Bacteria</taxon>
        <taxon>Bacillati</taxon>
        <taxon>Candidatus Dormiibacterota</taxon>
        <taxon>Candidatus Dormibacteria</taxon>
        <taxon>Candidatus Dormibacterales</taxon>
        <taxon>Candidatus Dormibacteraceae</taxon>
        <taxon>Candidatus Dormiibacter</taxon>
    </lineage>
</organism>
<gene>
    <name evidence="9" type="ORF">JF888_04535</name>
</gene>
<dbReference type="Gene3D" id="3.40.470.10">
    <property type="entry name" value="Uracil-DNA glycosylase-like domain"/>
    <property type="match status" value="1"/>
</dbReference>
<evidence type="ECO:0000259" key="8">
    <source>
        <dbReference type="SMART" id="SM00986"/>
    </source>
</evidence>
<comment type="caution">
    <text evidence="9">The sequence shown here is derived from an EMBL/GenBank/DDBJ whole genome shotgun (WGS) entry which is preliminary data.</text>
</comment>
<dbReference type="GO" id="GO:0097506">
    <property type="term" value="F:deaminated base DNA N-glycosylase activity"/>
    <property type="evidence" value="ECO:0007669"/>
    <property type="project" value="UniProtKB-ARBA"/>
</dbReference>
<dbReference type="RefSeq" id="WP_338176964.1">
    <property type="nucleotide sequence ID" value="NZ_JAEKNQ010000019.1"/>
</dbReference>
<evidence type="ECO:0000256" key="1">
    <source>
        <dbReference type="ARBA" id="ARBA00022485"/>
    </source>
</evidence>
<dbReference type="AlphaFoldDB" id="A0A934NCU6"/>
<dbReference type="PANTHER" id="PTHR33693">
    <property type="entry name" value="TYPE-5 URACIL-DNA GLYCOSYLASE"/>
    <property type="match status" value="1"/>
</dbReference>
<keyword evidence="3" id="KW-0227">DNA damage</keyword>
<dbReference type="CDD" id="cd10033">
    <property type="entry name" value="UDG_like"/>
    <property type="match status" value="1"/>
</dbReference>